<comment type="caution">
    <text evidence="1">The sequence shown here is derived from an EMBL/GenBank/DDBJ whole genome shotgun (WGS) entry which is preliminary data.</text>
</comment>
<proteinExistence type="predicted"/>
<accession>A0A645AN85</accession>
<organism evidence="1">
    <name type="scientific">bioreactor metagenome</name>
    <dbReference type="NCBI Taxonomy" id="1076179"/>
    <lineage>
        <taxon>unclassified sequences</taxon>
        <taxon>metagenomes</taxon>
        <taxon>ecological metagenomes</taxon>
    </lineage>
</organism>
<name>A0A645AN85_9ZZZZ</name>
<reference evidence="1" key="1">
    <citation type="submission" date="2019-08" db="EMBL/GenBank/DDBJ databases">
        <authorList>
            <person name="Kucharzyk K."/>
            <person name="Murdoch R.W."/>
            <person name="Higgins S."/>
            <person name="Loffler F."/>
        </authorList>
    </citation>
    <scope>NUCLEOTIDE SEQUENCE</scope>
</reference>
<sequence>MLDGLIPVSILPHIHNLHLPDFVNRETVITVIKNRRHLENRIQHIHKLFVSTHQIDQPLWIVENRPRVVPAIALGERIPPFCRTERRLKRSILILTPHQFILG</sequence>
<dbReference type="AlphaFoldDB" id="A0A645AN85"/>
<dbReference type="EMBL" id="VSSQ01014922">
    <property type="protein sequence ID" value="MPM54702.1"/>
    <property type="molecule type" value="Genomic_DNA"/>
</dbReference>
<evidence type="ECO:0000313" key="1">
    <source>
        <dbReference type="EMBL" id="MPM54702.1"/>
    </source>
</evidence>
<gene>
    <name evidence="1" type="ORF">SDC9_101481</name>
</gene>
<protein>
    <submittedName>
        <fullName evidence="1">Uncharacterized protein</fullName>
    </submittedName>
</protein>